<dbReference type="Gene3D" id="1.10.1760.20">
    <property type="match status" value="1"/>
</dbReference>
<dbReference type="OrthoDB" id="5198189at2"/>
<name>A0A0R2C4N7_9LACO</name>
<organism evidence="2 3">
    <name type="scientific">Liquorilactobacillus vini DSM 20605</name>
    <dbReference type="NCBI Taxonomy" id="1133569"/>
    <lineage>
        <taxon>Bacteria</taxon>
        <taxon>Bacillati</taxon>
        <taxon>Bacillota</taxon>
        <taxon>Bacilli</taxon>
        <taxon>Lactobacillales</taxon>
        <taxon>Lactobacillaceae</taxon>
        <taxon>Liquorilactobacillus</taxon>
    </lineage>
</organism>
<dbReference type="AlphaFoldDB" id="A0A0R2C4N7"/>
<feature type="transmembrane region" description="Helical" evidence="1">
    <location>
        <begin position="20"/>
        <end position="36"/>
    </location>
</feature>
<reference evidence="2 3" key="1">
    <citation type="journal article" date="2015" name="Genome Announc.">
        <title>Expanding the biotechnology potential of lactobacilli through comparative genomics of 213 strains and associated genera.</title>
        <authorList>
            <person name="Sun Z."/>
            <person name="Harris H.M."/>
            <person name="McCann A."/>
            <person name="Guo C."/>
            <person name="Argimon S."/>
            <person name="Zhang W."/>
            <person name="Yang X."/>
            <person name="Jeffery I.B."/>
            <person name="Cooney J.C."/>
            <person name="Kagawa T.F."/>
            <person name="Liu W."/>
            <person name="Song Y."/>
            <person name="Salvetti E."/>
            <person name="Wrobel A."/>
            <person name="Rasinkangas P."/>
            <person name="Parkhill J."/>
            <person name="Rea M.C."/>
            <person name="O'Sullivan O."/>
            <person name="Ritari J."/>
            <person name="Douillard F.P."/>
            <person name="Paul Ross R."/>
            <person name="Yang R."/>
            <person name="Briner A.E."/>
            <person name="Felis G.E."/>
            <person name="de Vos W.M."/>
            <person name="Barrangou R."/>
            <person name="Klaenhammer T.R."/>
            <person name="Caufield P.W."/>
            <person name="Cui Y."/>
            <person name="Zhang H."/>
            <person name="O'Toole P.W."/>
        </authorList>
    </citation>
    <scope>NUCLEOTIDE SEQUENCE [LARGE SCALE GENOMIC DNA]</scope>
    <source>
        <strain evidence="2 3">DSM 20605</strain>
    </source>
</reference>
<keyword evidence="3" id="KW-1185">Reference proteome</keyword>
<evidence type="ECO:0000256" key="1">
    <source>
        <dbReference type="SAM" id="Phobius"/>
    </source>
</evidence>
<evidence type="ECO:0008006" key="4">
    <source>
        <dbReference type="Google" id="ProtNLM"/>
    </source>
</evidence>
<dbReference type="Pfam" id="PF12822">
    <property type="entry name" value="ECF_trnsprt"/>
    <property type="match status" value="1"/>
</dbReference>
<dbReference type="EMBL" id="AYYX01000055">
    <property type="protein sequence ID" value="KRM86298.1"/>
    <property type="molecule type" value="Genomic_DNA"/>
</dbReference>
<feature type="transmembrane region" description="Helical" evidence="1">
    <location>
        <begin position="141"/>
        <end position="165"/>
    </location>
</feature>
<evidence type="ECO:0000313" key="2">
    <source>
        <dbReference type="EMBL" id="KRM86298.1"/>
    </source>
</evidence>
<proteinExistence type="predicted"/>
<dbReference type="RefSeq" id="WP_010579564.1">
    <property type="nucleotide sequence ID" value="NZ_AHYZ01000020.1"/>
</dbReference>
<dbReference type="GO" id="GO:0022857">
    <property type="term" value="F:transmembrane transporter activity"/>
    <property type="evidence" value="ECO:0007669"/>
    <property type="project" value="InterPro"/>
</dbReference>
<keyword evidence="1" id="KW-0812">Transmembrane</keyword>
<comment type="caution">
    <text evidence="2">The sequence shown here is derived from an EMBL/GenBank/DDBJ whole genome shotgun (WGS) entry which is preliminary data.</text>
</comment>
<feature type="transmembrane region" description="Helical" evidence="1">
    <location>
        <begin position="111"/>
        <end position="135"/>
    </location>
</feature>
<protein>
    <recommendedName>
        <fullName evidence="4">ECF transporter S component</fullName>
    </recommendedName>
</protein>
<keyword evidence="1" id="KW-1133">Transmembrane helix</keyword>
<accession>A0A0R2C4N7</accession>
<keyword evidence="1" id="KW-0472">Membrane</keyword>
<feature type="transmembrane region" description="Helical" evidence="1">
    <location>
        <begin position="78"/>
        <end position="99"/>
    </location>
</feature>
<feature type="transmembrane region" description="Helical" evidence="1">
    <location>
        <begin position="48"/>
        <end position="72"/>
    </location>
</feature>
<dbReference type="InterPro" id="IPR024529">
    <property type="entry name" value="ECF_trnsprt_substrate-spec"/>
</dbReference>
<dbReference type="PATRIC" id="fig|1133569.4.peg.1822"/>
<dbReference type="eggNOG" id="COG4720">
    <property type="taxonomic scope" value="Bacteria"/>
</dbReference>
<gene>
    <name evidence="2" type="ORF">FD21_GL001677</name>
</gene>
<evidence type="ECO:0000313" key="3">
    <source>
        <dbReference type="Proteomes" id="UP000051576"/>
    </source>
</evidence>
<dbReference type="STRING" id="1133569.FD21_GL001677"/>
<sequence length="184" mass="20593">MNQLDPSNHDPEFLQLRKLTLIGVLTAVCVASRIIKIPLPNVQPVTDILMITTLFLGISYGLPLAVLTMIVSNLILGFGIWTIPQILAYLMVILTIFLLQKVLPLKKYFGLQFLLSGLLGFEYGFFVSLGMTIWGGLAAFWAYYLNGILFDAFHALGNFCFYPLLYPPLRLLIAKYSANQGEKN</sequence>
<dbReference type="Proteomes" id="UP000051576">
    <property type="component" value="Unassembled WGS sequence"/>
</dbReference>